<organism evidence="12 13">
    <name type="scientific">Puniceicoccus vermicola</name>
    <dbReference type="NCBI Taxonomy" id="388746"/>
    <lineage>
        <taxon>Bacteria</taxon>
        <taxon>Pseudomonadati</taxon>
        <taxon>Verrucomicrobiota</taxon>
        <taxon>Opitutia</taxon>
        <taxon>Puniceicoccales</taxon>
        <taxon>Puniceicoccaceae</taxon>
        <taxon>Puniceicoccus</taxon>
    </lineage>
</organism>
<evidence type="ECO:0000259" key="11">
    <source>
        <dbReference type="Pfam" id="PF20259"/>
    </source>
</evidence>
<dbReference type="SUPFAM" id="SSF52402">
    <property type="entry name" value="Adenine nucleotide alpha hydrolases-like"/>
    <property type="match status" value="1"/>
</dbReference>
<dbReference type="GO" id="GO:0005524">
    <property type="term" value="F:ATP binding"/>
    <property type="evidence" value="ECO:0007669"/>
    <property type="project" value="UniProtKB-KW"/>
</dbReference>
<evidence type="ECO:0000256" key="8">
    <source>
        <dbReference type="ARBA" id="ARBA00051542"/>
    </source>
</evidence>
<dbReference type="InterPro" id="IPR046885">
    <property type="entry name" value="MnmA-like_C"/>
</dbReference>
<dbReference type="FunFam" id="2.30.30.280:FF:000001">
    <property type="entry name" value="tRNA-specific 2-thiouridylase MnmA"/>
    <property type="match status" value="1"/>
</dbReference>
<keyword evidence="4 9" id="KW-0547">Nucleotide-binding</keyword>
<name>A0A7X1E2Z2_9BACT</name>
<dbReference type="Gene3D" id="2.40.30.10">
    <property type="entry name" value="Translation factors"/>
    <property type="match status" value="1"/>
</dbReference>
<dbReference type="Proteomes" id="UP000525652">
    <property type="component" value="Unassembled WGS sequence"/>
</dbReference>
<comment type="function">
    <text evidence="9">Catalyzes the 2-thiolation of uridine at the wobble position (U34) of tRNA, leading to the formation of s(2)U34.</text>
</comment>
<keyword evidence="5 9" id="KW-0067">ATP-binding</keyword>
<feature type="active site" description="Nucleophile" evidence="9">
    <location>
        <position position="103"/>
    </location>
</feature>
<dbReference type="EC" id="2.8.1.13" evidence="9"/>
<dbReference type="NCBIfam" id="NF001138">
    <property type="entry name" value="PRK00143.1"/>
    <property type="match status" value="1"/>
</dbReference>
<evidence type="ECO:0000256" key="1">
    <source>
        <dbReference type="ARBA" id="ARBA00022555"/>
    </source>
</evidence>
<dbReference type="InterPro" id="IPR004506">
    <property type="entry name" value="MnmA-like"/>
</dbReference>
<dbReference type="NCBIfam" id="TIGR00420">
    <property type="entry name" value="trmU"/>
    <property type="match status" value="1"/>
</dbReference>
<dbReference type="InterPro" id="IPR023382">
    <property type="entry name" value="MnmA-like_central_sf"/>
</dbReference>
<dbReference type="Gene3D" id="2.30.30.280">
    <property type="entry name" value="Adenine nucleotide alpha hydrolases-like domains"/>
    <property type="match status" value="1"/>
</dbReference>
<dbReference type="InterPro" id="IPR046884">
    <property type="entry name" value="MnmA-like_central"/>
</dbReference>
<reference evidence="12 13" key="1">
    <citation type="submission" date="2020-07" db="EMBL/GenBank/DDBJ databases">
        <authorList>
            <person name="Feng X."/>
        </authorList>
    </citation>
    <scope>NUCLEOTIDE SEQUENCE [LARGE SCALE GENOMIC DNA]</scope>
    <source>
        <strain evidence="12 13">JCM14086</strain>
    </source>
</reference>
<feature type="domain" description="tRNA-specific 2-thiouridylase MnmA-like central" evidence="11">
    <location>
        <begin position="208"/>
        <end position="272"/>
    </location>
</feature>
<keyword evidence="3 9" id="KW-0819">tRNA processing</keyword>
<feature type="binding site" evidence="9">
    <location>
        <begin position="12"/>
        <end position="19"/>
    </location>
    <ligand>
        <name>ATP</name>
        <dbReference type="ChEBI" id="CHEBI:30616"/>
    </ligand>
</feature>
<feature type="region of interest" description="Interaction with tRNA" evidence="9">
    <location>
        <begin position="309"/>
        <end position="310"/>
    </location>
</feature>
<comment type="subcellular location">
    <subcellularLocation>
        <location evidence="9">Cytoplasm</location>
    </subcellularLocation>
</comment>
<keyword evidence="2 9" id="KW-0808">Transferase</keyword>
<dbReference type="InterPro" id="IPR014729">
    <property type="entry name" value="Rossmann-like_a/b/a_fold"/>
</dbReference>
<protein>
    <recommendedName>
        <fullName evidence="9">tRNA-specific 2-thiouridylase MnmA</fullName>
        <ecNumber evidence="9">2.8.1.13</ecNumber>
    </recommendedName>
</protein>
<dbReference type="Pfam" id="PF20258">
    <property type="entry name" value="tRNA_Me_trans_C"/>
    <property type="match status" value="1"/>
</dbReference>
<dbReference type="Pfam" id="PF03054">
    <property type="entry name" value="tRNA_Me_trans"/>
    <property type="match status" value="1"/>
</dbReference>
<feature type="region of interest" description="Interaction with tRNA" evidence="9">
    <location>
        <begin position="149"/>
        <end position="151"/>
    </location>
</feature>
<comment type="catalytic activity">
    <reaction evidence="8 9">
        <text>S-sulfanyl-L-cysteinyl-[protein] + uridine(34) in tRNA + AH2 + ATP = 2-thiouridine(34) in tRNA + L-cysteinyl-[protein] + A + AMP + diphosphate + H(+)</text>
        <dbReference type="Rhea" id="RHEA:47032"/>
        <dbReference type="Rhea" id="RHEA-COMP:10131"/>
        <dbReference type="Rhea" id="RHEA-COMP:11726"/>
        <dbReference type="Rhea" id="RHEA-COMP:11727"/>
        <dbReference type="Rhea" id="RHEA-COMP:11728"/>
        <dbReference type="ChEBI" id="CHEBI:13193"/>
        <dbReference type="ChEBI" id="CHEBI:15378"/>
        <dbReference type="ChEBI" id="CHEBI:17499"/>
        <dbReference type="ChEBI" id="CHEBI:29950"/>
        <dbReference type="ChEBI" id="CHEBI:30616"/>
        <dbReference type="ChEBI" id="CHEBI:33019"/>
        <dbReference type="ChEBI" id="CHEBI:61963"/>
        <dbReference type="ChEBI" id="CHEBI:65315"/>
        <dbReference type="ChEBI" id="CHEBI:87170"/>
        <dbReference type="ChEBI" id="CHEBI:456215"/>
        <dbReference type="EC" id="2.8.1.13"/>
    </reaction>
</comment>
<evidence type="ECO:0000256" key="2">
    <source>
        <dbReference type="ARBA" id="ARBA00022679"/>
    </source>
</evidence>
<dbReference type="PANTHER" id="PTHR11933:SF5">
    <property type="entry name" value="MITOCHONDRIAL TRNA-SPECIFIC 2-THIOURIDYLASE 1"/>
    <property type="match status" value="1"/>
</dbReference>
<keyword evidence="13" id="KW-1185">Reference proteome</keyword>
<evidence type="ECO:0000256" key="6">
    <source>
        <dbReference type="ARBA" id="ARBA00022884"/>
    </source>
</evidence>
<evidence type="ECO:0000313" key="12">
    <source>
        <dbReference type="EMBL" id="MBC2600965.1"/>
    </source>
</evidence>
<dbReference type="Pfam" id="PF20259">
    <property type="entry name" value="tRNA_Me_trans_M"/>
    <property type="match status" value="1"/>
</dbReference>
<evidence type="ECO:0000313" key="13">
    <source>
        <dbReference type="Proteomes" id="UP000525652"/>
    </source>
</evidence>
<dbReference type="Gene3D" id="3.40.50.620">
    <property type="entry name" value="HUPs"/>
    <property type="match status" value="1"/>
</dbReference>
<feature type="domain" description="tRNA-specific 2-thiouridylase MnmA-like C-terminal" evidence="10">
    <location>
        <begin position="287"/>
        <end position="357"/>
    </location>
</feature>
<feature type="binding site" evidence="9">
    <location>
        <position position="127"/>
    </location>
    <ligand>
        <name>ATP</name>
        <dbReference type="ChEBI" id="CHEBI:30616"/>
    </ligand>
</feature>
<evidence type="ECO:0000256" key="7">
    <source>
        <dbReference type="ARBA" id="ARBA00023157"/>
    </source>
</evidence>
<dbReference type="GO" id="GO:0103016">
    <property type="term" value="F:tRNA-uridine 2-sulfurtransferase activity"/>
    <property type="evidence" value="ECO:0007669"/>
    <property type="project" value="UniProtKB-EC"/>
</dbReference>
<feature type="active site" description="Cysteine persulfide intermediate" evidence="9">
    <location>
        <position position="199"/>
    </location>
</feature>
<dbReference type="GO" id="GO:0002143">
    <property type="term" value="P:tRNA wobble position uridine thiolation"/>
    <property type="evidence" value="ECO:0007669"/>
    <property type="project" value="TreeGrafter"/>
</dbReference>
<dbReference type="HAMAP" id="MF_00144">
    <property type="entry name" value="tRNA_thiouridyl_MnmA"/>
    <property type="match status" value="1"/>
</dbReference>
<keyword evidence="7" id="KW-1015">Disulfide bond</keyword>
<keyword evidence="6 9" id="KW-0694">RNA-binding</keyword>
<proteinExistence type="inferred from homology"/>
<evidence type="ECO:0000256" key="3">
    <source>
        <dbReference type="ARBA" id="ARBA00022694"/>
    </source>
</evidence>
<dbReference type="EMBL" id="JACHVA010000040">
    <property type="protein sequence ID" value="MBC2600965.1"/>
    <property type="molecule type" value="Genomic_DNA"/>
</dbReference>
<keyword evidence="1 9" id="KW-0820">tRNA-binding</keyword>
<feature type="binding site" evidence="9">
    <location>
        <position position="38"/>
    </location>
    <ligand>
        <name>ATP</name>
        <dbReference type="ChEBI" id="CHEBI:30616"/>
    </ligand>
</feature>
<dbReference type="PANTHER" id="PTHR11933">
    <property type="entry name" value="TRNA 5-METHYLAMINOMETHYL-2-THIOURIDYLATE -METHYLTRANSFERASE"/>
    <property type="match status" value="1"/>
</dbReference>
<dbReference type="FunFam" id="3.40.50.620:FF:000115">
    <property type="entry name" value="tRNA-specific 2-thiouridylase MnmA"/>
    <property type="match status" value="1"/>
</dbReference>
<dbReference type="GO" id="GO:0005737">
    <property type="term" value="C:cytoplasm"/>
    <property type="evidence" value="ECO:0007669"/>
    <property type="project" value="UniProtKB-SubCell"/>
</dbReference>
<sequence>MKTPDDNRILVALSGGVDSSIAAALLQKRGYDVEGAYIRTWLDEEDLGECPAAQDIEDAEAVADHLGIPFRIVNLVRNYREKVVTYLVDGYRRGITPNPDIMCNREMKFGVFRDVARQEGFSHIATGHYCRSQSSEGQTRILEGIDKTKDQSYFLALTRGEDLQNVVFPVGDLRKAEVRELANEIGLPNARKKDSQGICFLGKVKIDEFLSRYIPDSPGDIVDTAGTVRGTHKGLHRFTIGQRRGIGVPSNTDNEAFVVVAKDLEKNQLVIGFDRPETPLLYQTGAIIGSLNWIGDPPSKGETLAAKPRYRDPAQEIQIIATGEGRIEVEFKNPQRALALGQILAFYRGEELIGGGTYEAVEHQKEFS</sequence>
<dbReference type="CDD" id="cd01998">
    <property type="entry name" value="MnmA_TRMU-like"/>
    <property type="match status" value="1"/>
</dbReference>
<evidence type="ECO:0000259" key="10">
    <source>
        <dbReference type="Pfam" id="PF20258"/>
    </source>
</evidence>
<evidence type="ECO:0000256" key="9">
    <source>
        <dbReference type="HAMAP-Rule" id="MF_00144"/>
    </source>
</evidence>
<evidence type="ECO:0000256" key="4">
    <source>
        <dbReference type="ARBA" id="ARBA00022741"/>
    </source>
</evidence>
<gene>
    <name evidence="9 12" type="primary">mnmA</name>
    <name evidence="12" type="ORF">H5P30_04140</name>
</gene>
<feature type="site" description="Interaction with tRNA" evidence="9">
    <location>
        <position position="342"/>
    </location>
</feature>
<comment type="caution">
    <text evidence="9">Lacks conserved residue(s) required for the propagation of feature annotation.</text>
</comment>
<feature type="region of interest" description="Interaction with target base in tRNA" evidence="9">
    <location>
        <begin position="98"/>
        <end position="100"/>
    </location>
</feature>
<keyword evidence="9" id="KW-0963">Cytoplasm</keyword>
<accession>A0A7X1E2Z2</accession>
<evidence type="ECO:0000256" key="5">
    <source>
        <dbReference type="ARBA" id="ARBA00022840"/>
    </source>
</evidence>
<dbReference type="AlphaFoldDB" id="A0A7X1E2Z2"/>
<comment type="caution">
    <text evidence="12">The sequence shown here is derived from an EMBL/GenBank/DDBJ whole genome shotgun (WGS) entry which is preliminary data.</text>
</comment>
<dbReference type="GO" id="GO:0000049">
    <property type="term" value="F:tRNA binding"/>
    <property type="evidence" value="ECO:0007669"/>
    <property type="project" value="UniProtKB-KW"/>
</dbReference>
<comment type="similarity">
    <text evidence="9">Belongs to the MnmA/TRMU family.</text>
</comment>
<feature type="site" description="Interaction with tRNA" evidence="9">
    <location>
        <position position="128"/>
    </location>
</feature>